<reference evidence="3 4" key="1">
    <citation type="submission" date="2014-04" db="EMBL/GenBank/DDBJ databases">
        <authorList>
            <consortium name="DOE Joint Genome Institute"/>
            <person name="Kuo A."/>
            <person name="Zuccaro A."/>
            <person name="Kohler A."/>
            <person name="Nagy L.G."/>
            <person name="Floudas D."/>
            <person name="Copeland A."/>
            <person name="Barry K.W."/>
            <person name="Cichocki N."/>
            <person name="Veneault-Fourrey C."/>
            <person name="LaButti K."/>
            <person name="Lindquist E.A."/>
            <person name="Lipzen A."/>
            <person name="Lundell T."/>
            <person name="Morin E."/>
            <person name="Murat C."/>
            <person name="Sun H."/>
            <person name="Tunlid A."/>
            <person name="Henrissat B."/>
            <person name="Grigoriev I.V."/>
            <person name="Hibbett D.S."/>
            <person name="Martin F."/>
            <person name="Nordberg H.P."/>
            <person name="Cantor M.N."/>
            <person name="Hua S.X."/>
        </authorList>
    </citation>
    <scope>NUCLEOTIDE SEQUENCE [LARGE SCALE GENOMIC DNA]</scope>
    <source>
        <strain evidence="3 4">MAFF 305830</strain>
    </source>
</reference>
<feature type="signal peptide" evidence="2">
    <location>
        <begin position="1"/>
        <end position="18"/>
    </location>
</feature>
<organism evidence="3 4">
    <name type="scientific">Serendipita vermifera MAFF 305830</name>
    <dbReference type="NCBI Taxonomy" id="933852"/>
    <lineage>
        <taxon>Eukaryota</taxon>
        <taxon>Fungi</taxon>
        <taxon>Dikarya</taxon>
        <taxon>Basidiomycota</taxon>
        <taxon>Agaricomycotina</taxon>
        <taxon>Agaricomycetes</taxon>
        <taxon>Sebacinales</taxon>
        <taxon>Serendipitaceae</taxon>
        <taxon>Serendipita</taxon>
    </lineage>
</organism>
<protein>
    <recommendedName>
        <fullName evidence="5">Extracellular membrane protein CFEM domain-containing protein</fullName>
    </recommendedName>
</protein>
<feature type="compositionally biased region" description="Low complexity" evidence="1">
    <location>
        <begin position="103"/>
        <end position="115"/>
    </location>
</feature>
<dbReference type="HOGENOM" id="CLU_871999_0_0_1"/>
<feature type="region of interest" description="Disordered" evidence="1">
    <location>
        <begin position="98"/>
        <end position="297"/>
    </location>
</feature>
<evidence type="ECO:0008006" key="5">
    <source>
        <dbReference type="Google" id="ProtNLM"/>
    </source>
</evidence>
<accession>A0A0C2X8I4</accession>
<dbReference type="Proteomes" id="UP000054097">
    <property type="component" value="Unassembled WGS sequence"/>
</dbReference>
<evidence type="ECO:0000313" key="3">
    <source>
        <dbReference type="EMBL" id="KIM34373.1"/>
    </source>
</evidence>
<dbReference type="AlphaFoldDB" id="A0A0C2X8I4"/>
<evidence type="ECO:0000313" key="4">
    <source>
        <dbReference type="Proteomes" id="UP000054097"/>
    </source>
</evidence>
<gene>
    <name evidence="3" type="ORF">M408DRAFT_19287</name>
</gene>
<keyword evidence="4" id="KW-1185">Reference proteome</keyword>
<feature type="compositionally biased region" description="Polar residues" evidence="1">
    <location>
        <begin position="132"/>
        <end position="144"/>
    </location>
</feature>
<evidence type="ECO:0000256" key="2">
    <source>
        <dbReference type="SAM" id="SignalP"/>
    </source>
</evidence>
<feature type="chain" id="PRO_5002170655" description="Extracellular membrane protein CFEM domain-containing protein" evidence="2">
    <location>
        <begin position="19"/>
        <end position="319"/>
    </location>
</feature>
<reference evidence="4" key="2">
    <citation type="submission" date="2015-01" db="EMBL/GenBank/DDBJ databases">
        <title>Evolutionary Origins and Diversification of the Mycorrhizal Mutualists.</title>
        <authorList>
            <consortium name="DOE Joint Genome Institute"/>
            <consortium name="Mycorrhizal Genomics Consortium"/>
            <person name="Kohler A."/>
            <person name="Kuo A."/>
            <person name="Nagy L.G."/>
            <person name="Floudas D."/>
            <person name="Copeland A."/>
            <person name="Barry K.W."/>
            <person name="Cichocki N."/>
            <person name="Veneault-Fourrey C."/>
            <person name="LaButti K."/>
            <person name="Lindquist E.A."/>
            <person name="Lipzen A."/>
            <person name="Lundell T."/>
            <person name="Morin E."/>
            <person name="Murat C."/>
            <person name="Riley R."/>
            <person name="Ohm R."/>
            <person name="Sun H."/>
            <person name="Tunlid A."/>
            <person name="Henrissat B."/>
            <person name="Grigoriev I.V."/>
            <person name="Hibbett D.S."/>
            <person name="Martin F."/>
        </authorList>
    </citation>
    <scope>NUCLEOTIDE SEQUENCE [LARGE SCALE GENOMIC DNA]</scope>
    <source>
        <strain evidence="4">MAFF 305830</strain>
    </source>
</reference>
<evidence type="ECO:0000256" key="1">
    <source>
        <dbReference type="SAM" id="MobiDB-lite"/>
    </source>
</evidence>
<feature type="compositionally biased region" description="Polar residues" evidence="1">
    <location>
        <begin position="260"/>
        <end position="280"/>
    </location>
</feature>
<keyword evidence="2" id="KW-0732">Signal</keyword>
<name>A0A0C2X8I4_SERVB</name>
<proteinExistence type="predicted"/>
<sequence>MHFPTILLPIGLALGASARAVVLQERQFPSSILPELTFCVTECANIKQIVRSPCTREAQQSIISCYTCIGDKARLPPTTTQNVINGFRDGCRILGTPWPSVDVNTPNVGTGPTTNLDTTSPHVNNPDPGSVPVTSEITNISTDNAAPAPSDGLAPSPSPDVNLTDGRVGTTTSPDATDPVATNPDVNNQDHTNQDATNQDTTNQGYTIQDATNPDYTNQDTTNPDAISIPRASEATPIPGASNPEVTGTTNIPANRATLALSTSPTGSRPGRSTASSVRSDSVETDPAAPTLSNGVSALTPLVPTASFIVAFAAVMLVA</sequence>
<feature type="compositionally biased region" description="Low complexity" evidence="1">
    <location>
        <begin position="187"/>
        <end position="204"/>
    </location>
</feature>
<feature type="compositionally biased region" description="Polar residues" evidence="1">
    <location>
        <begin position="205"/>
        <end position="225"/>
    </location>
</feature>
<dbReference type="EMBL" id="KN824277">
    <property type="protein sequence ID" value="KIM34373.1"/>
    <property type="molecule type" value="Genomic_DNA"/>
</dbReference>
<feature type="compositionally biased region" description="Polar residues" evidence="1">
    <location>
        <begin position="244"/>
        <end position="253"/>
    </location>
</feature>